<evidence type="ECO:0000313" key="1">
    <source>
        <dbReference type="EMBL" id="VDO44018.1"/>
    </source>
</evidence>
<organism evidence="3">
    <name type="scientific">Haemonchus placei</name>
    <name type="common">Barber's pole worm</name>
    <dbReference type="NCBI Taxonomy" id="6290"/>
    <lineage>
        <taxon>Eukaryota</taxon>
        <taxon>Metazoa</taxon>
        <taxon>Ecdysozoa</taxon>
        <taxon>Nematoda</taxon>
        <taxon>Chromadorea</taxon>
        <taxon>Rhabditida</taxon>
        <taxon>Rhabditina</taxon>
        <taxon>Rhabditomorpha</taxon>
        <taxon>Strongyloidea</taxon>
        <taxon>Trichostrongylidae</taxon>
        <taxon>Haemonchus</taxon>
    </lineage>
</organism>
<evidence type="ECO:0000313" key="2">
    <source>
        <dbReference type="Proteomes" id="UP000268014"/>
    </source>
</evidence>
<reference evidence="3" key="1">
    <citation type="submission" date="2017-02" db="UniProtKB">
        <authorList>
            <consortium name="WormBaseParasite"/>
        </authorList>
    </citation>
    <scope>IDENTIFICATION</scope>
</reference>
<protein>
    <submittedName>
        <fullName evidence="1 3">Uncharacterized protein</fullName>
    </submittedName>
</protein>
<name>A0A0N4WL48_HAEPC</name>
<dbReference type="EMBL" id="UZAF01017683">
    <property type="protein sequence ID" value="VDO44018.1"/>
    <property type="molecule type" value="Genomic_DNA"/>
</dbReference>
<dbReference type="AlphaFoldDB" id="A0A0N4WL48"/>
<reference evidence="1 2" key="2">
    <citation type="submission" date="2018-11" db="EMBL/GenBank/DDBJ databases">
        <authorList>
            <consortium name="Pathogen Informatics"/>
        </authorList>
    </citation>
    <scope>NUCLEOTIDE SEQUENCE [LARGE SCALE GENOMIC DNA]</scope>
    <source>
        <strain evidence="1 2">MHpl1</strain>
    </source>
</reference>
<keyword evidence="2" id="KW-1185">Reference proteome</keyword>
<accession>A0A0N4WL48</accession>
<evidence type="ECO:0000313" key="3">
    <source>
        <dbReference type="WBParaSite" id="HPLM_0001185401-mRNA-1"/>
    </source>
</evidence>
<sequence length="111" mass="12699">MLERAEVCAPIGSFAEADEPVFMERDEWAVLKKTIRKDLGTLEKAMQCEEVPLPPTWSTEQNRVQYSLCASLLVNDQEKCVHPPICVMKFQRRFLFGAVHTTSKHISPHRA</sequence>
<dbReference type="WBParaSite" id="HPLM_0001185401-mRNA-1">
    <property type="protein sequence ID" value="HPLM_0001185401-mRNA-1"/>
    <property type="gene ID" value="HPLM_0001185401"/>
</dbReference>
<proteinExistence type="predicted"/>
<gene>
    <name evidence="1" type="ORF">HPLM_LOCUS11846</name>
</gene>
<dbReference type="Proteomes" id="UP000268014">
    <property type="component" value="Unassembled WGS sequence"/>
</dbReference>